<sequence>MGLMNTMPAPEDVFVAWLMHQPRNADLVVAASAEVARLQSYASHPGAKRLHDLFCALIREKKASARPQSSQTKQ</sequence>
<accession>A0A839EP45</accession>
<evidence type="ECO:0000313" key="2">
    <source>
        <dbReference type="Proteomes" id="UP000549052"/>
    </source>
</evidence>
<proteinExistence type="predicted"/>
<name>A0A839EP45_9HYPH</name>
<organism evidence="1 2">
    <name type="scientific">Phyllobacterium myrsinacearum</name>
    <dbReference type="NCBI Taxonomy" id="28101"/>
    <lineage>
        <taxon>Bacteria</taxon>
        <taxon>Pseudomonadati</taxon>
        <taxon>Pseudomonadota</taxon>
        <taxon>Alphaproteobacteria</taxon>
        <taxon>Hyphomicrobiales</taxon>
        <taxon>Phyllobacteriaceae</taxon>
        <taxon>Phyllobacterium</taxon>
    </lineage>
</organism>
<protein>
    <submittedName>
        <fullName evidence="1">Uncharacterized protein</fullName>
    </submittedName>
</protein>
<dbReference type="Proteomes" id="UP000549052">
    <property type="component" value="Unassembled WGS sequence"/>
</dbReference>
<evidence type="ECO:0000313" key="1">
    <source>
        <dbReference type="EMBL" id="MBA8879998.1"/>
    </source>
</evidence>
<comment type="caution">
    <text evidence="1">The sequence shown here is derived from an EMBL/GenBank/DDBJ whole genome shotgun (WGS) entry which is preliminary data.</text>
</comment>
<dbReference type="AlphaFoldDB" id="A0A839EP45"/>
<dbReference type="EMBL" id="JACGXN010000006">
    <property type="protein sequence ID" value="MBA8879998.1"/>
    <property type="molecule type" value="Genomic_DNA"/>
</dbReference>
<reference evidence="1 2" key="1">
    <citation type="submission" date="2020-07" db="EMBL/GenBank/DDBJ databases">
        <title>Genomic Encyclopedia of Type Strains, Phase IV (KMG-V): Genome sequencing to study the core and pangenomes of soil and plant-associated prokaryotes.</title>
        <authorList>
            <person name="Whitman W."/>
        </authorList>
    </citation>
    <scope>NUCLEOTIDE SEQUENCE [LARGE SCALE GENOMIC DNA]</scope>
    <source>
        <strain evidence="1 2">AN3</strain>
    </source>
</reference>
<keyword evidence="2" id="KW-1185">Reference proteome</keyword>
<dbReference type="RefSeq" id="WP_182550664.1">
    <property type="nucleotide sequence ID" value="NZ_JACGXN010000006.1"/>
</dbReference>
<gene>
    <name evidence="1" type="ORF">FHW16_003717</name>
</gene>